<comment type="caution">
    <text evidence="1">The sequence shown here is derived from an EMBL/GenBank/DDBJ whole genome shotgun (WGS) entry which is preliminary data.</text>
</comment>
<proteinExistence type="predicted"/>
<accession>A0ACC2NAJ5</accession>
<dbReference type="EMBL" id="CM056744">
    <property type="protein sequence ID" value="KAJ8666660.1"/>
    <property type="molecule type" value="Genomic_DNA"/>
</dbReference>
<sequence>MINLVCIHIDQSPTGSNCESLHGMTPPSQADPPLATEPKRGVSESQLSGSLYSGGGRYRERRSMRGFINIMTEELLATLDYCHISHRNASRLIIAVCHALVAVCNIRFPVESLSVCKTSMDELRSQMRKQLAERIKSYFGEGNLDIIVVHWHGKLIPDDASFKHVDRLPVLISSGEIVKILDVPALEDSQGVTQAYAIHRIDQRAFVIPSPDEFHPDLRQKIPELVAFIEKYIKECGPRDDYKELLELGLIRCGAVAPENVKFRRPRAFSHALFMGKGIYLLKLDPLPNAIPLKNSEKQAIRDLSKFITFVYVPAWSKAPLAIEAPGND</sequence>
<evidence type="ECO:0000313" key="1">
    <source>
        <dbReference type="EMBL" id="KAJ8666660.1"/>
    </source>
</evidence>
<organism evidence="1 2">
    <name type="scientific">Eretmocerus hayati</name>
    <dbReference type="NCBI Taxonomy" id="131215"/>
    <lineage>
        <taxon>Eukaryota</taxon>
        <taxon>Metazoa</taxon>
        <taxon>Ecdysozoa</taxon>
        <taxon>Arthropoda</taxon>
        <taxon>Hexapoda</taxon>
        <taxon>Insecta</taxon>
        <taxon>Pterygota</taxon>
        <taxon>Neoptera</taxon>
        <taxon>Endopterygota</taxon>
        <taxon>Hymenoptera</taxon>
        <taxon>Apocrita</taxon>
        <taxon>Proctotrupomorpha</taxon>
        <taxon>Chalcidoidea</taxon>
        <taxon>Aphelinidae</taxon>
        <taxon>Aphelininae</taxon>
        <taxon>Eretmocerus</taxon>
    </lineage>
</organism>
<keyword evidence="2" id="KW-1185">Reference proteome</keyword>
<dbReference type="Proteomes" id="UP001239111">
    <property type="component" value="Chromosome 4"/>
</dbReference>
<name>A0ACC2NAJ5_9HYME</name>
<protein>
    <submittedName>
        <fullName evidence="1">Uncharacterized protein</fullName>
    </submittedName>
</protein>
<evidence type="ECO:0000313" key="2">
    <source>
        <dbReference type="Proteomes" id="UP001239111"/>
    </source>
</evidence>
<reference evidence="1" key="1">
    <citation type="submission" date="2023-04" db="EMBL/GenBank/DDBJ databases">
        <title>A chromosome-level genome assembly of the parasitoid wasp Eretmocerus hayati.</title>
        <authorList>
            <person name="Zhong Y."/>
            <person name="Liu S."/>
            <person name="Liu Y."/>
        </authorList>
    </citation>
    <scope>NUCLEOTIDE SEQUENCE</scope>
    <source>
        <strain evidence="1">ZJU_SS_LIU_2023</strain>
    </source>
</reference>
<gene>
    <name evidence="1" type="ORF">QAD02_008322</name>
</gene>